<feature type="domain" description="Fibronectin type-III" evidence="6">
    <location>
        <begin position="1871"/>
        <end position="1965"/>
    </location>
</feature>
<dbReference type="Pfam" id="PF00041">
    <property type="entry name" value="fn3"/>
    <property type="match status" value="24"/>
</dbReference>
<feature type="domain" description="Fibronectin type-III" evidence="6">
    <location>
        <begin position="1277"/>
        <end position="1371"/>
    </location>
</feature>
<feature type="domain" description="Fibronectin type-III" evidence="6">
    <location>
        <begin position="980"/>
        <end position="1074"/>
    </location>
</feature>
<dbReference type="PANTHER" id="PTHR44170:SF56">
    <property type="entry name" value="FIBRONECTIN TYPE-III DOMAIN-CONTAINING PROTEIN"/>
    <property type="match status" value="1"/>
</dbReference>
<feature type="domain" description="Fibronectin type-III" evidence="6">
    <location>
        <begin position="1574"/>
        <end position="1668"/>
    </location>
</feature>
<dbReference type="PANTHER" id="PTHR44170">
    <property type="entry name" value="PROTEIN SIDEKICK"/>
    <property type="match status" value="1"/>
</dbReference>
<dbReference type="PROSITE" id="PS50853">
    <property type="entry name" value="FN3"/>
    <property type="match status" value="24"/>
</dbReference>
<evidence type="ECO:0000259" key="6">
    <source>
        <dbReference type="PROSITE" id="PS50853"/>
    </source>
</evidence>
<feature type="domain" description="Fibronectin type-III" evidence="6">
    <location>
        <begin position="2564"/>
        <end position="2658"/>
    </location>
</feature>
<dbReference type="PROSITE" id="PS50835">
    <property type="entry name" value="IG_LIKE"/>
    <property type="match status" value="6"/>
</dbReference>
<feature type="domain" description="Fibronectin type-III" evidence="6">
    <location>
        <begin position="576"/>
        <end position="678"/>
    </location>
</feature>
<evidence type="ECO:0000256" key="1">
    <source>
        <dbReference type="ARBA" id="ARBA00022737"/>
    </source>
</evidence>
<feature type="domain" description="Ig-like" evidence="5">
    <location>
        <begin position="375"/>
        <end position="461"/>
    </location>
</feature>
<feature type="domain" description="Ig-like" evidence="5">
    <location>
        <begin position="463"/>
        <end position="571"/>
    </location>
</feature>
<dbReference type="Pfam" id="PF07679">
    <property type="entry name" value="I-set"/>
    <property type="match status" value="4"/>
</dbReference>
<dbReference type="Gene3D" id="2.60.40.10">
    <property type="entry name" value="Immunoglobulins"/>
    <property type="match status" value="30"/>
</dbReference>
<evidence type="ECO:0000256" key="4">
    <source>
        <dbReference type="SAM" id="SignalP"/>
    </source>
</evidence>
<evidence type="ECO:0000259" key="5">
    <source>
        <dbReference type="PROSITE" id="PS50835"/>
    </source>
</evidence>
<name>A0AAU9Y0Y7_9CNID</name>
<dbReference type="SUPFAM" id="SSF48726">
    <property type="entry name" value="Immunoglobulin"/>
    <property type="match status" value="6"/>
</dbReference>
<feature type="domain" description="Fibronectin type-III" evidence="6">
    <location>
        <begin position="1376"/>
        <end position="1470"/>
    </location>
</feature>
<evidence type="ECO:0000313" key="8">
    <source>
        <dbReference type="Proteomes" id="UP001159428"/>
    </source>
</evidence>
<dbReference type="SMART" id="SM00406">
    <property type="entry name" value="IGv"/>
    <property type="match status" value="4"/>
</dbReference>
<feature type="domain" description="Fibronectin type-III" evidence="6">
    <location>
        <begin position="2762"/>
        <end position="2856"/>
    </location>
</feature>
<feature type="domain" description="Fibronectin type-III" evidence="6">
    <location>
        <begin position="2069"/>
        <end position="2163"/>
    </location>
</feature>
<feature type="domain" description="Fibronectin type-III" evidence="6">
    <location>
        <begin position="683"/>
        <end position="777"/>
    </location>
</feature>
<organism evidence="7 8">
    <name type="scientific">Pocillopora meandrina</name>
    <dbReference type="NCBI Taxonomy" id="46732"/>
    <lineage>
        <taxon>Eukaryota</taxon>
        <taxon>Metazoa</taxon>
        <taxon>Cnidaria</taxon>
        <taxon>Anthozoa</taxon>
        <taxon>Hexacorallia</taxon>
        <taxon>Scleractinia</taxon>
        <taxon>Astrocoeniina</taxon>
        <taxon>Pocilloporidae</taxon>
        <taxon>Pocillopora</taxon>
    </lineage>
</organism>
<dbReference type="FunFam" id="2.60.40.10:FF:000551">
    <property type="entry name" value="Protogenin A"/>
    <property type="match status" value="3"/>
</dbReference>
<feature type="chain" id="PRO_5043583533" description="Protein-tyrosine-phosphatase" evidence="4">
    <location>
        <begin position="18"/>
        <end position="2989"/>
    </location>
</feature>
<dbReference type="SMART" id="SM00060">
    <property type="entry name" value="FN3"/>
    <property type="match status" value="24"/>
</dbReference>
<keyword evidence="3" id="KW-0393">Immunoglobulin domain</keyword>
<evidence type="ECO:0008006" key="9">
    <source>
        <dbReference type="Google" id="ProtNLM"/>
    </source>
</evidence>
<feature type="domain" description="Ig-like" evidence="5">
    <location>
        <begin position="200"/>
        <end position="274"/>
    </location>
</feature>
<dbReference type="GO" id="GO:0007411">
    <property type="term" value="P:axon guidance"/>
    <property type="evidence" value="ECO:0007669"/>
    <property type="project" value="TreeGrafter"/>
</dbReference>
<feature type="domain" description="Fibronectin type-III" evidence="6">
    <location>
        <begin position="2366"/>
        <end position="2460"/>
    </location>
</feature>
<dbReference type="GO" id="GO:0005886">
    <property type="term" value="C:plasma membrane"/>
    <property type="evidence" value="ECO:0007669"/>
    <property type="project" value="TreeGrafter"/>
</dbReference>
<dbReference type="SMART" id="SM00409">
    <property type="entry name" value="IG"/>
    <property type="match status" value="6"/>
</dbReference>
<feature type="domain" description="Ig-like" evidence="5">
    <location>
        <begin position="279"/>
        <end position="370"/>
    </location>
</feature>
<dbReference type="InterPro" id="IPR036116">
    <property type="entry name" value="FN3_sf"/>
</dbReference>
<gene>
    <name evidence="7" type="ORF">PMEA_00035768</name>
</gene>
<comment type="caution">
    <text evidence="7">The sequence shown here is derived from an EMBL/GenBank/DDBJ whole genome shotgun (WGS) entry which is preliminary data.</text>
</comment>
<keyword evidence="8" id="KW-1185">Reference proteome</keyword>
<dbReference type="FunFam" id="2.60.40.10:FF:000032">
    <property type="entry name" value="palladin isoform X1"/>
    <property type="match status" value="2"/>
</dbReference>
<dbReference type="InterPro" id="IPR003598">
    <property type="entry name" value="Ig_sub2"/>
</dbReference>
<dbReference type="InterPro" id="IPR036179">
    <property type="entry name" value="Ig-like_dom_sf"/>
</dbReference>
<feature type="domain" description="Fibronectin type-III" evidence="6">
    <location>
        <begin position="782"/>
        <end position="876"/>
    </location>
</feature>
<feature type="signal peptide" evidence="4">
    <location>
        <begin position="1"/>
        <end position="17"/>
    </location>
</feature>
<evidence type="ECO:0000256" key="2">
    <source>
        <dbReference type="ARBA" id="ARBA00023157"/>
    </source>
</evidence>
<dbReference type="FunFam" id="2.60.40.10:FF:000612">
    <property type="entry name" value="palladin isoform X1"/>
    <property type="match status" value="2"/>
</dbReference>
<feature type="domain" description="Fibronectin type-III" evidence="6">
    <location>
        <begin position="1079"/>
        <end position="1173"/>
    </location>
</feature>
<feature type="domain" description="Fibronectin type-III" evidence="6">
    <location>
        <begin position="2663"/>
        <end position="2757"/>
    </location>
</feature>
<protein>
    <recommendedName>
        <fullName evidence="9">Protein-tyrosine-phosphatase</fullName>
    </recommendedName>
</protein>
<dbReference type="InterPro" id="IPR013106">
    <property type="entry name" value="Ig_V-set"/>
</dbReference>
<feature type="domain" description="Fibronectin type-III" evidence="6">
    <location>
        <begin position="1673"/>
        <end position="1767"/>
    </location>
</feature>
<evidence type="ECO:0000313" key="7">
    <source>
        <dbReference type="EMBL" id="CAH3163901.1"/>
    </source>
</evidence>
<feature type="domain" description="Fibronectin type-III" evidence="6">
    <location>
        <begin position="2465"/>
        <end position="2559"/>
    </location>
</feature>
<dbReference type="CDD" id="cd00096">
    <property type="entry name" value="Ig"/>
    <property type="match status" value="1"/>
</dbReference>
<feature type="domain" description="Fibronectin type-III" evidence="6">
    <location>
        <begin position="1970"/>
        <end position="2064"/>
    </location>
</feature>
<feature type="domain" description="Fibronectin type-III" evidence="6">
    <location>
        <begin position="2861"/>
        <end position="2956"/>
    </location>
</feature>
<sequence length="2989" mass="322427">MISFSLFILIVAPEIFQSPRDTTELEGQTAVFNCVVGGYPTPDVAWEKDGVELNVAAHARLSVSFNDGNHQLIISNVQQSDAGQYRCVANNSLDTATSFSATLTVHLKPSIITQPKSAAPEEGDTVKLYCNATGSPILHISWTFDGSVITANENSRISLSNDSQELTITSVKRGDSGDYRCLVKNRPEIITHPKNVTPEEGLPMTLFCNATGNPPPTLSWTKDRSPINNNQGIPFSGDNETLFIASINRSESGNYRCVARNGLGNYSSNPAKVDVHFAPEIVENPKDVTIVEGEHVVFSCMVDGNPSPGVTWTKNEEKLNITVNQRLTASSLNNKHNLTITDVHRSDSGQYRCVIINSVGNITSSPGDLNVQFPPEFISSPQNVTVIEEQNVNLTLDCTVYGNPTPDVKWTKDGHDISENQRINVSDFKGNTSSLTITNILRGDEGQYRCVANNSVNTTTSAPGKLIVNCEADVKISGSEPKFVEINKQIHLDCQYNASPPVSEVQWVKDGNVIARNGSGIGNGSVNVTQFTESQSQLLILSSTTHNEGNYTCFVTNTVGNSSDTTSVLIQVVPDPPQTLTVDSKGSRVVNISWTAGFDGNSAIENFTVEISEDNQIFKGVVCQGSLSSSACVVSSSSTKASLTGLLPWTTYNIRMFATNTIGQSNSSHILNVTTDEEEPSAAPLNVRGHNTSSTSIFVIWDDVPAADKNGIITSYNITYHSLTENHSNSTTVDYPDRQVTLMGLREFVNYSITVFASTVKGNGPESNPVIISTGQDKPSAAPLNVRGHKTSSTSIFVIWDDVPAADKNGIITSYNITYHSLTENHSNSTTVDHPDRQVTLMGLREFVNYSITLFASTVKGNGPESDPVIVSTGEDKPSAAPLNVRGHNTSSTSIFVTWDDVPAADKNGIITSYNITYHSLTENHSNSTTVDHPDRQVTLMGLREFVNYSITVFASTVKGNGPESDPVLISTGQDKPSAAPLNVRGHNTSSTSIFVTWDDVPAADKNGIITSYNITYHSLTENHSNSTTVDHPDRQVTLMGLREFVNYSITVFASTVKGNGPESDPVIIRTSEDKPSAAPLNVRGHNTSSTSILVTWDGVPAADKNGIITSYNITYHSLTENHRNSTTADHQDRQVTLMGLREFVNYSITVFASTVKGNGPESDPVIIRTSEDKPSAAPLNVRGHNTSSTSIFVIWDDVPAADKNGIITSYNITYHSLTENHSNSTTVDHPDRQVSLMGLREFVNYSITVFASTVKGNGPESDPVIISTSEDKPSAAPLNVRGHNTSSTSIFVIWDDVPAADKNGIITSYNITYRSLTENHSNSTTVDHPDRQVTLMGLREFVNYSITVFASTVKGNGPESDPVIISTGEDKPSAAPLNVRGHNTSSTSIFVTWDDVPAADKNGIITSFNITYHSLAENHSNSTTVDHPDRQVTLMGLREFVNYSITVFASTVKGNGPESDPVFISSGEDKPSAAPMNVSGHNTSSTSIFIIWNDIPAAEQNGIITSYNITYHSLTENHSNSTTVDFPDRQVTLTGLKKFVNYSITVSASTKIGPGPASKPVIVSTGEDKPSAAPLNVRGHNTSSTSIFVIWDDVPAADKNGIITSYNITYHSLTENHSNSATVDHPDRQVTLVSLREFVNYSITVFASTVKGNGPESDPVIISSGEDKPSAAPLNVRGHGTSSTSIFVTWDDVPAADKNGIITSYNITYHSLTENHSNSTRVDYPDRQVTLIGLREFVNYNITVFASTKIGPGPASDVIVVITGEDKPSAAPMNVSGHNTSSTSIFIIWNDIPAAEQNGIITSYNITYHSLTENHSNSTTVDFPDRQVTLTGLKKFVNYSITVSASTKIGPGPASKPVIVSTGEDKPSAAPLNVRGHNTSSTSIFVTWDDVPAADKNGIITSYNITYHSLTENHNNSATVDHPDRQVTLMGLREFVNYSITVFASTVKGNGPESDPVIISSGEDKPSAAPLNVRGHNTSSTSILVTWDDVPADDKNGIITSYNITYHSLTENHSNSTTVDHPDRQVTLMCLREFVNYSITVFASTVKGNGPESDPVIISTGEDKPSAAPLNVRGHNTSSTSIFVTWDDVPAADKNGIITSYNITYHSLTENHSNSTTVDHPDRQVTLVGLREFVTYSITVFASTVKGNGPESDPVIISSGEDKPSAPPLNVRGHNTSSTSIFVTWDGVPAADKNGIITSYNITYHSLTENHSNSIRVDYPDRQVTLIGLREFVNYSITVSASTNIGPGPASDAIIVITGEDKPSAAPMNVSGHNTSSTSIFIIWNDIPAAEQNGIITSYNITYYSLTENHNNSTTVDFPDRQVTLTGLKKFVNYSTTVSASTKIGPGPASKPVIVSTGEDKPSAAPLNVRGHNTSSTSIFVTWDDVPAADKNGIITSYNITYHSLTENHSNSTTVDHPDRQVTLVGLREFVTYSITVFASTVKGNGPESDPVIISSGENKPSAAPLNVRGHNTSSTSIFVTWDDVPAADKNGIITSYNITYHSLTENHSNSTTVDHPDRQVTLMGLREFVNYSITVFASTVKGNGPESDPVIISTEEDKPSAAPLNVRGHNTSSTSIFVTWDDVPAADKNGIITSYNITYHSLTENHINSTTVDYRNRQVILMGLREFVNYSITVSASTMIGPGPASDVVIVITGEDKPSAAPTNVNGHSTSSTSILVTWDDVPAFDQNGIITSYNIAYHSLKENHSNSTTVDSLIRQVALTGLKEFVNYSITVFASTVVGNGPSSGSIIVSTDEDKPSAPPMNVAGQSISSTSILVTWDEVPVAEQNGIITNYNISYHSLTEKHSSSATVYYVARQMTLTGLREFVNYSITVFASTVVGNGPASDPIIVSTSEEKPSAAPVNVRGHNTSSTSILVEWDDVPAFDQNGIITSYTITYRSQTENHNVFAIAGPNDSQKELRGLREYVNYNITVRASTSKGDGPESSPAIVVRTDQDSEYCSWTNSPVHGAMALLLSLFNHRCFFSSDFS</sequence>
<accession>A0AAU9Y0Y7</accession>
<reference evidence="7 8" key="1">
    <citation type="submission" date="2022-05" db="EMBL/GenBank/DDBJ databases">
        <authorList>
            <consortium name="Genoscope - CEA"/>
            <person name="William W."/>
        </authorList>
    </citation>
    <scope>NUCLEOTIDE SEQUENCE [LARGE SCALE GENOMIC DNA]</scope>
</reference>
<dbReference type="InterPro" id="IPR007110">
    <property type="entry name" value="Ig-like_dom"/>
</dbReference>
<keyword evidence="2" id="KW-1015">Disulfide bond</keyword>
<feature type="domain" description="Fibronectin type-III" evidence="6">
    <location>
        <begin position="1178"/>
        <end position="1272"/>
    </location>
</feature>
<feature type="domain" description="Fibronectin type-III" evidence="6">
    <location>
        <begin position="1772"/>
        <end position="1866"/>
    </location>
</feature>
<dbReference type="Pfam" id="PF13927">
    <property type="entry name" value="Ig_3"/>
    <property type="match status" value="2"/>
</dbReference>
<dbReference type="CDD" id="cd00063">
    <property type="entry name" value="FN3"/>
    <property type="match status" value="24"/>
</dbReference>
<feature type="domain" description="Ig-like" evidence="5">
    <location>
        <begin position="109"/>
        <end position="197"/>
    </location>
</feature>
<feature type="domain" description="Fibronectin type-III" evidence="6">
    <location>
        <begin position="2267"/>
        <end position="2361"/>
    </location>
</feature>
<feature type="domain" description="Fibronectin type-III" evidence="6">
    <location>
        <begin position="881"/>
        <end position="975"/>
    </location>
</feature>
<dbReference type="GO" id="GO:0098632">
    <property type="term" value="F:cell-cell adhesion mediator activity"/>
    <property type="evidence" value="ECO:0007669"/>
    <property type="project" value="TreeGrafter"/>
</dbReference>
<feature type="domain" description="Fibronectin type-III" evidence="6">
    <location>
        <begin position="2168"/>
        <end position="2262"/>
    </location>
</feature>
<dbReference type="GO" id="GO:0030424">
    <property type="term" value="C:axon"/>
    <property type="evidence" value="ECO:0007669"/>
    <property type="project" value="TreeGrafter"/>
</dbReference>
<proteinExistence type="predicted"/>
<dbReference type="InterPro" id="IPR003961">
    <property type="entry name" value="FN3_dom"/>
</dbReference>
<dbReference type="EMBL" id="CALNXJ010000097">
    <property type="protein sequence ID" value="CAH3163901.1"/>
    <property type="molecule type" value="Genomic_DNA"/>
</dbReference>
<keyword evidence="1" id="KW-0677">Repeat</keyword>
<dbReference type="InterPro" id="IPR013783">
    <property type="entry name" value="Ig-like_fold"/>
</dbReference>
<keyword evidence="4" id="KW-0732">Signal</keyword>
<dbReference type="FunFam" id="2.60.40.10:FF:000028">
    <property type="entry name" value="Neuronal cell adhesion molecule"/>
    <property type="match status" value="20"/>
</dbReference>
<dbReference type="SMART" id="SM00408">
    <property type="entry name" value="IGc2"/>
    <property type="match status" value="6"/>
</dbReference>
<dbReference type="SUPFAM" id="SSF49265">
    <property type="entry name" value="Fibronectin type III"/>
    <property type="match status" value="13"/>
</dbReference>
<evidence type="ECO:0000256" key="3">
    <source>
        <dbReference type="ARBA" id="ARBA00023319"/>
    </source>
</evidence>
<dbReference type="Proteomes" id="UP001159428">
    <property type="component" value="Unassembled WGS sequence"/>
</dbReference>
<dbReference type="InterPro" id="IPR013098">
    <property type="entry name" value="Ig_I-set"/>
</dbReference>
<feature type="domain" description="Fibronectin type-III" evidence="6">
    <location>
        <begin position="1475"/>
        <end position="1569"/>
    </location>
</feature>
<feature type="domain" description="Ig-like" evidence="5">
    <location>
        <begin position="13"/>
        <end position="104"/>
    </location>
</feature>
<dbReference type="InterPro" id="IPR003599">
    <property type="entry name" value="Ig_sub"/>
</dbReference>